<proteinExistence type="predicted"/>
<evidence type="ECO:0000313" key="2">
    <source>
        <dbReference type="Proteomes" id="UP001165136"/>
    </source>
</evidence>
<protein>
    <submittedName>
        <fullName evidence="1">Uncharacterized protein</fullName>
    </submittedName>
</protein>
<keyword evidence="2" id="KW-1185">Reference proteome</keyword>
<dbReference type="AlphaFoldDB" id="A0A9W6RBJ5"/>
<dbReference type="EMBL" id="BSTI01000028">
    <property type="protein sequence ID" value="GLY70945.1"/>
    <property type="molecule type" value="Genomic_DNA"/>
</dbReference>
<accession>A0A9W6RBJ5</accession>
<evidence type="ECO:0000313" key="1">
    <source>
        <dbReference type="EMBL" id="GLY70945.1"/>
    </source>
</evidence>
<reference evidence="1" key="1">
    <citation type="submission" date="2023-03" db="EMBL/GenBank/DDBJ databases">
        <title>Amycolatopsis taiwanensis NBRC 103393.</title>
        <authorList>
            <person name="Ichikawa N."/>
            <person name="Sato H."/>
            <person name="Tonouchi N."/>
        </authorList>
    </citation>
    <scope>NUCLEOTIDE SEQUENCE</scope>
    <source>
        <strain evidence="1">NBRC 103393</strain>
    </source>
</reference>
<sequence length="85" mass="9422">MQVTVLLASLARVDQLVERNLRGMGHGTGHGDRQPSWRRRLDERELWQPEAPQGGGDLPCRELSGDGITAAPHRALCHESSNQLE</sequence>
<organism evidence="1 2">
    <name type="scientific">Amycolatopsis taiwanensis</name>
    <dbReference type="NCBI Taxonomy" id="342230"/>
    <lineage>
        <taxon>Bacteria</taxon>
        <taxon>Bacillati</taxon>
        <taxon>Actinomycetota</taxon>
        <taxon>Actinomycetes</taxon>
        <taxon>Pseudonocardiales</taxon>
        <taxon>Pseudonocardiaceae</taxon>
        <taxon>Amycolatopsis</taxon>
    </lineage>
</organism>
<name>A0A9W6RBJ5_9PSEU</name>
<comment type="caution">
    <text evidence="1">The sequence shown here is derived from an EMBL/GenBank/DDBJ whole genome shotgun (WGS) entry which is preliminary data.</text>
</comment>
<gene>
    <name evidence="1" type="ORF">Atai01_75640</name>
</gene>
<dbReference type="Proteomes" id="UP001165136">
    <property type="component" value="Unassembled WGS sequence"/>
</dbReference>